<organism evidence="2">
    <name type="scientific">Zea mays</name>
    <name type="common">Maize</name>
    <dbReference type="NCBI Taxonomy" id="4577"/>
    <lineage>
        <taxon>Eukaryota</taxon>
        <taxon>Viridiplantae</taxon>
        <taxon>Streptophyta</taxon>
        <taxon>Embryophyta</taxon>
        <taxon>Tracheophyta</taxon>
        <taxon>Spermatophyta</taxon>
        <taxon>Magnoliopsida</taxon>
        <taxon>Liliopsida</taxon>
        <taxon>Poales</taxon>
        <taxon>Poaceae</taxon>
        <taxon>PACMAD clade</taxon>
        <taxon>Panicoideae</taxon>
        <taxon>Andropogonodae</taxon>
        <taxon>Andropogoneae</taxon>
        <taxon>Tripsacinae</taxon>
        <taxon>Zea</taxon>
    </lineage>
</organism>
<dbReference type="EMBL" id="BT069367">
    <property type="protein sequence ID" value="ACN36264.1"/>
    <property type="molecule type" value="mRNA"/>
</dbReference>
<evidence type="ECO:0000313" key="4">
    <source>
        <dbReference type="Proteomes" id="UP000007305"/>
    </source>
</evidence>
<name>C0PM48_MAIZE</name>
<keyword evidence="4" id="KW-1185">Reference proteome</keyword>
<keyword evidence="1" id="KW-1133">Transmembrane helix</keyword>
<evidence type="ECO:0000313" key="2">
    <source>
        <dbReference type="EMBL" id="ACN36264.1"/>
    </source>
</evidence>
<reference evidence="2" key="3">
    <citation type="submission" date="2012-06" db="EMBL/GenBank/DDBJ databases">
        <authorList>
            <person name="Yu Y."/>
            <person name="Currie J."/>
            <person name="Lomeli R."/>
            <person name="Angelova A."/>
            <person name="Collura K."/>
            <person name="Wissotski M."/>
            <person name="Campos D."/>
            <person name="Kudrna D."/>
            <person name="Golser W."/>
            <person name="Ashely E."/>
            <person name="Descour A."/>
            <person name="Fernandes J."/>
            <person name="Soderlund C."/>
            <person name="Walbot V."/>
        </authorList>
    </citation>
    <scope>NUCLEOTIDE SEQUENCE</scope>
    <source>
        <strain evidence="2">B73</strain>
    </source>
</reference>
<reference evidence="2" key="1">
    <citation type="journal article" date="2009" name="PLoS Genet.">
        <title>Sequencing, mapping, and analysis of 27,455 maize full-length cDNAs.</title>
        <authorList>
            <person name="Soderlund C."/>
            <person name="Descour A."/>
            <person name="Kudrna D."/>
            <person name="Bomhoff M."/>
            <person name="Boyd L."/>
            <person name="Currie J."/>
            <person name="Angelova A."/>
            <person name="Collura K."/>
            <person name="Wissotski M."/>
            <person name="Ashley E."/>
            <person name="Morrow D."/>
            <person name="Fernandes J."/>
            <person name="Walbot V."/>
            <person name="Yu Y."/>
        </authorList>
    </citation>
    <scope>NUCLEOTIDE SEQUENCE</scope>
    <source>
        <strain evidence="2">B73</strain>
    </source>
</reference>
<dbReference type="EnsemblPlants" id="Zm00001eb283290_T001">
    <property type="protein sequence ID" value="Zm00001eb283290_P001"/>
    <property type="gene ID" value="Zm00001eb283290"/>
</dbReference>
<proteinExistence type="evidence at transcript level"/>
<dbReference type="Gramene" id="Zm00001eb283290_T001">
    <property type="protein sequence ID" value="Zm00001eb283290_P001"/>
    <property type="gene ID" value="Zm00001eb283290"/>
</dbReference>
<evidence type="ECO:0000313" key="3">
    <source>
        <dbReference type="EnsemblPlants" id="Zm00001eb283290_P001"/>
    </source>
</evidence>
<dbReference type="Proteomes" id="UP000007305">
    <property type="component" value="Chromosome 6"/>
</dbReference>
<dbReference type="AlphaFoldDB" id="C0PM48"/>
<reference evidence="3" key="5">
    <citation type="submission" date="2021-05" db="UniProtKB">
        <authorList>
            <consortium name="EnsemblPlants"/>
        </authorList>
    </citation>
    <scope>IDENTIFICATION</scope>
    <source>
        <strain evidence="3">cv. B73</strain>
    </source>
</reference>
<keyword evidence="1" id="KW-0812">Transmembrane</keyword>
<reference evidence="4" key="2">
    <citation type="journal article" date="2009" name="Science">
        <title>The B73 maize genome: complexity, diversity, and dynamics.</title>
        <authorList>
            <person name="Schnable P.S."/>
            <person name="Ware D."/>
            <person name="Fulton R.S."/>
            <person name="Stein J.C."/>
            <person name="Wei F."/>
            <person name="Pasternak S."/>
            <person name="Liang C."/>
            <person name="Zhang J."/>
            <person name="Fulton L."/>
            <person name="Graves T.A."/>
            <person name="Minx P."/>
            <person name="Reily A.D."/>
            <person name="Courtney L."/>
            <person name="Kruchowski S.S."/>
            <person name="Tomlinson C."/>
            <person name="Strong C."/>
            <person name="Delehaunty K."/>
            <person name="Fronick C."/>
            <person name="Courtney B."/>
            <person name="Rock S.M."/>
            <person name="Belter E."/>
            <person name="Du F."/>
            <person name="Kim K."/>
            <person name="Abbott R.M."/>
            <person name="Cotton M."/>
            <person name="Levy A."/>
            <person name="Marchetto P."/>
            <person name="Ochoa K."/>
            <person name="Jackson S.M."/>
            <person name="Gillam B."/>
            <person name="Chen W."/>
            <person name="Yan L."/>
            <person name="Higginbotham J."/>
            <person name="Cardenas M."/>
            <person name="Waligorski J."/>
            <person name="Applebaum E."/>
            <person name="Phelps L."/>
            <person name="Falcone J."/>
            <person name="Kanchi K."/>
            <person name="Thane T."/>
            <person name="Scimone A."/>
            <person name="Thane N."/>
            <person name="Henke J."/>
            <person name="Wang T."/>
            <person name="Ruppert J."/>
            <person name="Shah N."/>
            <person name="Rotter K."/>
            <person name="Hodges J."/>
            <person name="Ingenthron E."/>
            <person name="Cordes M."/>
            <person name="Kohlberg S."/>
            <person name="Sgro J."/>
            <person name="Delgado B."/>
            <person name="Mead K."/>
            <person name="Chinwalla A."/>
            <person name="Leonard S."/>
            <person name="Crouse K."/>
            <person name="Collura K."/>
            <person name="Kudrna D."/>
            <person name="Currie J."/>
            <person name="He R."/>
            <person name="Angelova A."/>
            <person name="Rajasekar S."/>
            <person name="Mueller T."/>
            <person name="Lomeli R."/>
            <person name="Scara G."/>
            <person name="Ko A."/>
            <person name="Delaney K."/>
            <person name="Wissotski M."/>
            <person name="Lopez G."/>
            <person name="Campos D."/>
            <person name="Braidotti M."/>
            <person name="Ashley E."/>
            <person name="Golser W."/>
            <person name="Kim H."/>
            <person name="Lee S."/>
            <person name="Lin J."/>
            <person name="Dujmic Z."/>
            <person name="Kim W."/>
            <person name="Talag J."/>
            <person name="Zuccolo A."/>
            <person name="Fan C."/>
            <person name="Sebastian A."/>
            <person name="Kramer M."/>
            <person name="Spiegel L."/>
            <person name="Nascimento L."/>
            <person name="Zutavern T."/>
            <person name="Miller B."/>
            <person name="Ambroise C."/>
            <person name="Muller S."/>
            <person name="Spooner W."/>
            <person name="Narechania A."/>
            <person name="Ren L."/>
            <person name="Wei S."/>
            <person name="Kumari S."/>
            <person name="Faga B."/>
            <person name="Levy M.J."/>
            <person name="McMahan L."/>
            <person name="Van Buren P."/>
            <person name="Vaughn M.W."/>
            <person name="Ying K."/>
            <person name="Yeh C.-T."/>
            <person name="Emrich S.J."/>
            <person name="Jia Y."/>
            <person name="Kalyanaraman A."/>
            <person name="Hsia A.-P."/>
            <person name="Barbazuk W.B."/>
            <person name="Baucom R.S."/>
            <person name="Brutnell T.P."/>
            <person name="Carpita N.C."/>
            <person name="Chaparro C."/>
            <person name="Chia J.-M."/>
            <person name="Deragon J.-M."/>
            <person name="Estill J.C."/>
            <person name="Fu Y."/>
            <person name="Jeddeloh J.A."/>
            <person name="Han Y."/>
            <person name="Lee H."/>
            <person name="Li P."/>
            <person name="Lisch D.R."/>
            <person name="Liu S."/>
            <person name="Liu Z."/>
            <person name="Nagel D.H."/>
            <person name="McCann M.C."/>
            <person name="SanMiguel P."/>
            <person name="Myers A.M."/>
            <person name="Nettleton D."/>
            <person name="Nguyen J."/>
            <person name="Penning B.W."/>
            <person name="Ponnala L."/>
            <person name="Schneider K.L."/>
            <person name="Schwartz D.C."/>
            <person name="Sharma A."/>
            <person name="Soderlund C."/>
            <person name="Springer N.M."/>
            <person name="Sun Q."/>
            <person name="Wang H."/>
            <person name="Waterman M."/>
            <person name="Westerman R."/>
            <person name="Wolfgruber T.K."/>
            <person name="Yang L."/>
            <person name="Yu Y."/>
            <person name="Zhang L."/>
            <person name="Zhou S."/>
            <person name="Zhu Q."/>
            <person name="Bennetzen J.L."/>
            <person name="Dawe R.K."/>
            <person name="Jiang J."/>
            <person name="Jiang N."/>
            <person name="Presting G.G."/>
            <person name="Wessler S.R."/>
            <person name="Aluru S."/>
            <person name="Martienssen R.A."/>
            <person name="Clifton S.W."/>
            <person name="McCombie W.R."/>
            <person name="Wing R.A."/>
            <person name="Wilson R.K."/>
        </authorList>
    </citation>
    <scope>NUCLEOTIDE SEQUENCE [LARGE SCALE GENOMIC DNA]</scope>
    <source>
        <strain evidence="4">cv. B73</strain>
    </source>
</reference>
<protein>
    <submittedName>
        <fullName evidence="2 3">Uncharacterized protein</fullName>
    </submittedName>
</protein>
<accession>C0PM48</accession>
<keyword evidence="1" id="KW-0472">Membrane</keyword>
<reference evidence="3" key="4">
    <citation type="submission" date="2019-07" db="EMBL/GenBank/DDBJ databases">
        <authorList>
            <person name="Seetharam A."/>
            <person name="Woodhouse M."/>
            <person name="Cannon E."/>
        </authorList>
    </citation>
    <scope>NUCLEOTIDE SEQUENCE [LARGE SCALE GENOMIC DNA]</scope>
    <source>
        <strain evidence="3">cv. B73</strain>
    </source>
</reference>
<feature type="transmembrane region" description="Helical" evidence="1">
    <location>
        <begin position="21"/>
        <end position="44"/>
    </location>
</feature>
<evidence type="ECO:0000256" key="1">
    <source>
        <dbReference type="SAM" id="Phobius"/>
    </source>
</evidence>
<sequence>MLYKWNCILDIKKHSIITKVSCVYLYLHLIRIIYVVYTCAMHLVNTASIAASRPALDGAAVSGPVVGEPIPDHDATIVGRLLHLGQQIVVEVFEVDLNGGRRVVRHAALGRGEPHVKLALGVPRRPLAPLVHDAGHVAVLVRALVGVAVEADVDALEQPRPQRPRHGVVGRERAPRRRRQPYVLRRGVVVHAVEVVETARELVVVVARCAVVVDVEVDAVDRRVTEGAGHVAVAAAEERVPQVVRDGLRGRGGRDGVVVSPAADGEEDRDAQGLAVLDVGADAVQRVAGEVEGVAAVAEHAVEGDDDGVVEPGVAGLTQCALLLVPAPEDGELACSLGHGRVGEAGQEEHGGQHEDTP</sequence>